<dbReference type="EMBL" id="BKCJ010000038">
    <property type="protein sequence ID" value="GEU29024.1"/>
    <property type="molecule type" value="Genomic_DNA"/>
</dbReference>
<keyword evidence="1" id="KW-0863">Zinc-finger</keyword>
<feature type="region of interest" description="Disordered" evidence="2">
    <location>
        <begin position="552"/>
        <end position="571"/>
    </location>
</feature>
<evidence type="ECO:0000313" key="4">
    <source>
        <dbReference type="EMBL" id="GEU29024.1"/>
    </source>
</evidence>
<protein>
    <recommendedName>
        <fullName evidence="3">CCHC-type domain-containing protein</fullName>
    </recommendedName>
</protein>
<feature type="region of interest" description="Disordered" evidence="2">
    <location>
        <begin position="199"/>
        <end position="231"/>
    </location>
</feature>
<evidence type="ECO:0000259" key="3">
    <source>
        <dbReference type="PROSITE" id="PS50158"/>
    </source>
</evidence>
<evidence type="ECO:0000256" key="2">
    <source>
        <dbReference type="SAM" id="MobiDB-lite"/>
    </source>
</evidence>
<dbReference type="PROSITE" id="PS50158">
    <property type="entry name" value="ZF_CCHC"/>
    <property type="match status" value="1"/>
</dbReference>
<feature type="compositionally biased region" description="Polar residues" evidence="2">
    <location>
        <begin position="848"/>
        <end position="862"/>
    </location>
</feature>
<feature type="region of interest" description="Disordered" evidence="2">
    <location>
        <begin position="818"/>
        <end position="881"/>
    </location>
</feature>
<comment type="caution">
    <text evidence="4">The sequence shown here is derived from an EMBL/GenBank/DDBJ whole genome shotgun (WGS) entry which is preliminary data.</text>
</comment>
<dbReference type="GO" id="GO:0003676">
    <property type="term" value="F:nucleic acid binding"/>
    <property type="evidence" value="ECO:0007669"/>
    <property type="project" value="InterPro"/>
</dbReference>
<feature type="region of interest" description="Disordered" evidence="2">
    <location>
        <begin position="1054"/>
        <end position="1095"/>
    </location>
</feature>
<dbReference type="GO" id="GO:0008270">
    <property type="term" value="F:zinc ion binding"/>
    <property type="evidence" value="ECO:0007669"/>
    <property type="project" value="UniProtKB-KW"/>
</dbReference>
<gene>
    <name evidence="4" type="ORF">Tci_001002</name>
</gene>
<name>A0A699GGV3_TANCI</name>
<dbReference type="SMART" id="SM00343">
    <property type="entry name" value="ZnF_C2HC"/>
    <property type="match status" value="1"/>
</dbReference>
<dbReference type="InterPro" id="IPR036875">
    <property type="entry name" value="Znf_CCHC_sf"/>
</dbReference>
<dbReference type="AlphaFoldDB" id="A0A699GGV3"/>
<keyword evidence="1" id="KW-0479">Metal-binding</keyword>
<feature type="compositionally biased region" description="Basic and acidic residues" evidence="2">
    <location>
        <begin position="204"/>
        <end position="215"/>
    </location>
</feature>
<dbReference type="Gene3D" id="4.10.60.10">
    <property type="entry name" value="Zinc finger, CCHC-type"/>
    <property type="match status" value="1"/>
</dbReference>
<keyword evidence="1" id="KW-0862">Zinc</keyword>
<proteinExistence type="predicted"/>
<feature type="domain" description="CCHC-type" evidence="3">
    <location>
        <begin position="147"/>
        <end position="161"/>
    </location>
</feature>
<reference evidence="4" key="1">
    <citation type="journal article" date="2019" name="Sci. Rep.">
        <title>Draft genome of Tanacetum cinerariifolium, the natural source of mosquito coil.</title>
        <authorList>
            <person name="Yamashiro T."/>
            <person name="Shiraishi A."/>
            <person name="Satake H."/>
            <person name="Nakayama K."/>
        </authorList>
    </citation>
    <scope>NUCLEOTIDE SEQUENCE</scope>
</reference>
<dbReference type="SUPFAM" id="SSF57756">
    <property type="entry name" value="Retrovirus zinc finger-like domains"/>
    <property type="match status" value="1"/>
</dbReference>
<dbReference type="InterPro" id="IPR001878">
    <property type="entry name" value="Znf_CCHC"/>
</dbReference>
<feature type="compositionally biased region" description="Basic and acidic residues" evidence="2">
    <location>
        <begin position="1054"/>
        <end position="1087"/>
    </location>
</feature>
<organism evidence="4">
    <name type="scientific">Tanacetum cinerariifolium</name>
    <name type="common">Dalmatian daisy</name>
    <name type="synonym">Chrysanthemum cinerariifolium</name>
    <dbReference type="NCBI Taxonomy" id="118510"/>
    <lineage>
        <taxon>Eukaryota</taxon>
        <taxon>Viridiplantae</taxon>
        <taxon>Streptophyta</taxon>
        <taxon>Embryophyta</taxon>
        <taxon>Tracheophyta</taxon>
        <taxon>Spermatophyta</taxon>
        <taxon>Magnoliopsida</taxon>
        <taxon>eudicotyledons</taxon>
        <taxon>Gunneridae</taxon>
        <taxon>Pentapetalae</taxon>
        <taxon>asterids</taxon>
        <taxon>campanulids</taxon>
        <taxon>Asterales</taxon>
        <taxon>Asteraceae</taxon>
        <taxon>Asteroideae</taxon>
        <taxon>Anthemideae</taxon>
        <taxon>Anthemidinae</taxon>
        <taxon>Tanacetum</taxon>
    </lineage>
</organism>
<sequence>MNGDAPAPIASVSGGAEAVIPPKTTTEKIARRNDLKAKSTLLLAIPNEHLLKFHGIKDAKTLWEAIKTNVAFVTSDNTSSTNEAVNTAHDVSPASSHGQTFASTYANDVMFSFFANQSNSLQLDNKDLEQIDTDDLKEMDLKWQVECYNCHMRGHFARECRAPRSQGNRNGDNTRRVVPVETPSNALVVTDGLDKTGLGYDSPLNERDLSKKSDVFESTSGSSVNESEEDNIQANNRKICVKNEGKATSQREVRPLWKNAKRVNHQNFSNNLTHPHPKRNFVLTTVITNSRKVPVNAAKQSSPRVATTTSTARYVNTAANRPTMTAIKPSSNVFHKLHSPVRRTFNQRITPKNSDLKETVYTVKETNPSLLVIKRLMEDLLHLEEVLKEKGKQHKASCKPKLVSSISQPLQMLHRDLFGLTFVKSLNNKMYCLVVTDNFSRRVEENLHIKFLEKKPNIAGRGPEWLFDIDSLTYYKNYEPVTAGNQTNNDACIKINANAGKAKQENASDHEYTLLPFMPLRTQNLDDKDVGDVPDKGDKGISKGSVIDDQEKIDSSTQNVGTAEPSINTTSTNVNTGSLNINIVCPNDLGMPSLEETGIFDDVYDVREVGEEADINNLELLIVVSPIPTIRVQKNHPKEQIIGDLKLATQTRRMLIFSKENVMKFDFTTVKTASTPMKPNKTLIKDAEAKDVDVHLNRSMIGSWMYLKASRPDIMFVVCACARTLYLIHSLMANLEFYEKHNMVAFLKKPTGSEGFQEIVDFMNGSHIRAVDNGEQQIIATVDGTEFTITEASVRRHLQLADADREQTPLFPTLLGIQAEEGKGSGPPSEPQPPSSSAQPIHKEQLPTIISSTHQKTQTSRQALDENTKLPQTSVPIPNVPDEVVYEKWQSQASRNYEGSIAQTRSERVPTPPHDSPLLRFNTIGRDEGNLRQTKKVYGTAYTKLIMKERMIEDIDQDTGITLVAPTKISSQKDQPEDQLGVLSAVKVLADAAKKKVNNYTRRRRAVSTGSKGISTASRIFSTAKELVSTTSESMPISTADVVQKGVKDKAQKLYDEEHERFNAEQEEKFNAEKEELLASETTKDEDNPSVTNVD</sequence>
<feature type="region of interest" description="Disordered" evidence="2">
    <location>
        <begin position="897"/>
        <end position="917"/>
    </location>
</feature>
<evidence type="ECO:0000256" key="1">
    <source>
        <dbReference type="PROSITE-ProRule" id="PRU00047"/>
    </source>
</evidence>
<feature type="compositionally biased region" description="Polar residues" evidence="2">
    <location>
        <begin position="555"/>
        <end position="571"/>
    </location>
</feature>
<accession>A0A699GGV3</accession>
<feature type="compositionally biased region" description="Basic and acidic residues" evidence="2">
    <location>
        <begin position="525"/>
        <end position="541"/>
    </location>
</feature>
<feature type="compositionally biased region" description="Polar residues" evidence="2">
    <location>
        <begin position="216"/>
        <end position="225"/>
    </location>
</feature>
<feature type="region of interest" description="Disordered" evidence="2">
    <location>
        <begin position="525"/>
        <end position="544"/>
    </location>
</feature>